<reference evidence="1" key="3">
    <citation type="submission" date="2021-06" db="EMBL/GenBank/DDBJ databases">
        <title>Chromosome-level genome assembly for S. haematobium.</title>
        <authorList>
            <person name="Stroehlein A.J."/>
        </authorList>
    </citation>
    <scope>NUCLEOTIDE SEQUENCE</scope>
</reference>
<dbReference type="Proteomes" id="UP000471633">
    <property type="component" value="Unassembled WGS sequence"/>
</dbReference>
<dbReference type="RefSeq" id="XP_051071115.1">
    <property type="nucleotide sequence ID" value="XM_051211080.1"/>
</dbReference>
<dbReference type="AlphaFoldDB" id="A0A094ZXZ9"/>
<accession>A0A094ZXZ9</accession>
<dbReference type="OrthoDB" id="10012494at2759"/>
<dbReference type="STRING" id="6185.A0A094ZXZ9"/>
<organism evidence="2">
    <name type="scientific">Schistosoma haematobium</name>
    <name type="common">Blood fluke</name>
    <dbReference type="NCBI Taxonomy" id="6185"/>
    <lineage>
        <taxon>Eukaryota</taxon>
        <taxon>Metazoa</taxon>
        <taxon>Spiralia</taxon>
        <taxon>Lophotrochozoa</taxon>
        <taxon>Platyhelminthes</taxon>
        <taxon>Trematoda</taxon>
        <taxon>Digenea</taxon>
        <taxon>Strigeidida</taxon>
        <taxon>Schistosomatoidea</taxon>
        <taxon>Schistosomatidae</taxon>
        <taxon>Schistosoma</taxon>
    </lineage>
</organism>
<reference evidence="2" key="1">
    <citation type="journal article" date="2012" name="Nat. Genet.">
        <title>Whole-genome sequence of Schistosoma haematobium.</title>
        <authorList>
            <person name="Young N.D."/>
            <person name="Jex A.R."/>
            <person name="Li B."/>
            <person name="Liu S."/>
            <person name="Yang L."/>
            <person name="Xiong Z."/>
            <person name="Li Y."/>
            <person name="Cantacessi C."/>
            <person name="Hall R.S."/>
            <person name="Xu X."/>
            <person name="Chen F."/>
            <person name="Wu X."/>
            <person name="Zerlotini A."/>
            <person name="Oliveira G."/>
            <person name="Hofmann A."/>
            <person name="Zhang G."/>
            <person name="Fang X."/>
            <person name="Kang Y."/>
            <person name="Campbell B.E."/>
            <person name="Loukas A."/>
            <person name="Ranganathan S."/>
            <person name="Rollinson D."/>
            <person name="Rinaldi G."/>
            <person name="Brindley P.J."/>
            <person name="Yang H."/>
            <person name="Wang J."/>
            <person name="Wang J."/>
            <person name="Gasser R.B."/>
        </authorList>
    </citation>
    <scope>NUCLEOTIDE SEQUENCE [LARGE SCALE GENOMIC DNA]</scope>
</reference>
<proteinExistence type="predicted"/>
<dbReference type="InterPro" id="IPR040247">
    <property type="entry name" value="DUF5524"/>
</dbReference>
<dbReference type="EMBL" id="KL251289">
    <property type="protein sequence ID" value="KGB39795.1"/>
    <property type="molecule type" value="Genomic_DNA"/>
</dbReference>
<evidence type="ECO:0000313" key="2">
    <source>
        <dbReference type="EMBL" id="KGB39795.1"/>
    </source>
</evidence>
<dbReference type="EMBL" id="AMPZ03000002">
    <property type="protein sequence ID" value="KAH9590777.1"/>
    <property type="molecule type" value="Genomic_DNA"/>
</dbReference>
<reference evidence="1" key="2">
    <citation type="journal article" date="2019" name="Gigascience">
        <title>High-quality Schistosoma haematobium genome achieved by single-molecule and long-range sequencing.</title>
        <authorList>
            <person name="Stroehlein A.J."/>
            <person name="Korhonen P.K."/>
            <person name="Chong T.M."/>
            <person name="Lim Y.L."/>
            <person name="Chan K.G."/>
            <person name="Webster B."/>
            <person name="Rollinson D."/>
            <person name="Brindley P.J."/>
            <person name="Gasser R.B."/>
            <person name="Young N.D."/>
        </authorList>
    </citation>
    <scope>NUCLEOTIDE SEQUENCE</scope>
</reference>
<dbReference type="Pfam" id="PF17662">
    <property type="entry name" value="DUF5524"/>
    <property type="match status" value="1"/>
</dbReference>
<evidence type="ECO:0000313" key="1">
    <source>
        <dbReference type="EMBL" id="KAH9590777.1"/>
    </source>
</evidence>
<dbReference type="KEGG" id="shx:MS3_00003322"/>
<evidence type="ECO:0000313" key="3">
    <source>
        <dbReference type="Proteomes" id="UP000471633"/>
    </source>
</evidence>
<name>A0A094ZXZ9_SCHHA</name>
<dbReference type="PANTHER" id="PTHR31097">
    <property type="entry name" value="SI:DKEY-276J7.1"/>
    <property type="match status" value="1"/>
</dbReference>
<dbReference type="CTD" id="75577079"/>
<sequence length="162" mass="18605">MSVQTNLKDVGWMCHVIPLRKNKVQQLSPPISQIPSIGFMPEESIHEKKHTIYLKSTDSPYVRLSKMGGKRDLLCFRENEYKSGAPVPYSRCEWYYLEDNALELKQNIKPESTKYVFKVPFYMSDSSVHQIEKSKTTETVVDPVQPSVVTKESQNVFKTAAT</sequence>
<gene>
    <name evidence="1" type="ORF">MS3_00003322</name>
    <name evidence="2" type="ORF">MS3_08249</name>
</gene>
<dbReference type="PANTHER" id="PTHR31097:SF2">
    <property type="entry name" value="CHROMOSOME 7 OPEN READING FRAME 57"/>
    <property type="match status" value="1"/>
</dbReference>
<keyword evidence="3" id="KW-1185">Reference proteome</keyword>
<dbReference type="GeneID" id="75577079"/>
<protein>
    <submittedName>
        <fullName evidence="2">Uncharacterized protein C7orf57</fullName>
    </submittedName>
</protein>
<reference evidence="1" key="4">
    <citation type="journal article" date="2022" name="PLoS Pathog.">
        <title>Chromosome-level genome of Schistosoma haematobium underpins genome-wide explorations of molecular variation.</title>
        <authorList>
            <person name="Stroehlein A.J."/>
            <person name="Korhonen P.K."/>
            <person name="Lee V.V."/>
            <person name="Ralph S.A."/>
            <person name="Mentink-Kane M."/>
            <person name="You H."/>
            <person name="McManus D.P."/>
            <person name="Tchuente L.T."/>
            <person name="Stothard J.R."/>
            <person name="Kaur P."/>
            <person name="Dudchenko O."/>
            <person name="Aiden E.L."/>
            <person name="Yang B."/>
            <person name="Yang H."/>
            <person name="Emery A.M."/>
            <person name="Webster B.L."/>
            <person name="Brindley P.J."/>
            <person name="Rollinson D."/>
            <person name="Chang B.C.H."/>
            <person name="Gasser R.B."/>
            <person name="Young N.D."/>
        </authorList>
    </citation>
    <scope>NUCLEOTIDE SEQUENCE</scope>
</reference>